<accession>A0A8J5KI71</accession>
<gene>
    <name evidence="8" type="ORF">ZIOFF_057202</name>
</gene>
<dbReference type="PANTHER" id="PTHR13353">
    <property type="entry name" value="TRANSMEMBRANE PROTEIN 19"/>
    <property type="match status" value="1"/>
</dbReference>
<sequence>MLLAVEGGGFFSSSASGYTNGLALLLFGRRNEEPIKVSPWNRYQLVEQEFEPEPRSTARKTQNSQGCASFNCFGCAHVQLDRHSPSSVSLVNQSETHPETASSDTSKTSTTDALNKSDKKPCLKNNLKKPSRDCSASCEVVNANELSEQVENETSCSTLGRKVQWTDKCGKELAEIREFELRSCDRYPSRISEEKDGSEIMEVRVRTAVAVALSLAISTRAFRHRSLDLSGAIAGFLVMAIHIAAGYRFGALLLVFFFTSSKLTKMGEEKKRKIDEDFKQGGLRNWLCFCFPLFRTRSSNTVRKGTNGAVSIEGLIAAAAAGFVIGLTSVITGSLAAADCSTDAVWKQLLLIPIATIAGLGGSLIDSLLGATLQFSGYCTVRKKVVSNRTPTVIKISGMSLLDNNAVNAVSVLLTTILTSAACLYIF</sequence>
<proteinExistence type="inferred from homology"/>
<evidence type="ECO:0000256" key="4">
    <source>
        <dbReference type="ARBA" id="ARBA00022989"/>
    </source>
</evidence>
<feature type="transmembrane region" description="Helical" evidence="7">
    <location>
        <begin position="315"/>
        <end position="337"/>
    </location>
</feature>
<evidence type="ECO:0000256" key="7">
    <source>
        <dbReference type="SAM" id="Phobius"/>
    </source>
</evidence>
<evidence type="ECO:0000256" key="3">
    <source>
        <dbReference type="ARBA" id="ARBA00022692"/>
    </source>
</evidence>
<comment type="caution">
    <text evidence="8">The sequence shown here is derived from an EMBL/GenBank/DDBJ whole genome shotgun (WGS) entry which is preliminary data.</text>
</comment>
<dbReference type="GO" id="GO:0016020">
    <property type="term" value="C:membrane"/>
    <property type="evidence" value="ECO:0007669"/>
    <property type="project" value="UniProtKB-SubCell"/>
</dbReference>
<evidence type="ECO:0000256" key="2">
    <source>
        <dbReference type="ARBA" id="ARBA00009012"/>
    </source>
</evidence>
<evidence type="ECO:0000313" key="8">
    <source>
        <dbReference type="EMBL" id="KAG6480617.1"/>
    </source>
</evidence>
<keyword evidence="4 7" id="KW-1133">Transmembrane helix</keyword>
<evidence type="ECO:0000256" key="6">
    <source>
        <dbReference type="SAM" id="MobiDB-lite"/>
    </source>
</evidence>
<evidence type="ECO:0000256" key="1">
    <source>
        <dbReference type="ARBA" id="ARBA00004141"/>
    </source>
</evidence>
<organism evidence="8 9">
    <name type="scientific">Zingiber officinale</name>
    <name type="common">Ginger</name>
    <name type="synonym">Amomum zingiber</name>
    <dbReference type="NCBI Taxonomy" id="94328"/>
    <lineage>
        <taxon>Eukaryota</taxon>
        <taxon>Viridiplantae</taxon>
        <taxon>Streptophyta</taxon>
        <taxon>Embryophyta</taxon>
        <taxon>Tracheophyta</taxon>
        <taxon>Spermatophyta</taxon>
        <taxon>Magnoliopsida</taxon>
        <taxon>Liliopsida</taxon>
        <taxon>Zingiberales</taxon>
        <taxon>Zingiberaceae</taxon>
        <taxon>Zingiber</taxon>
    </lineage>
</organism>
<dbReference type="PANTHER" id="PTHR13353:SF14">
    <property type="entry name" value="PROTEIN PGR"/>
    <property type="match status" value="1"/>
</dbReference>
<dbReference type="Pfam" id="PF01940">
    <property type="entry name" value="DUF92"/>
    <property type="match status" value="2"/>
</dbReference>
<feature type="transmembrane region" description="Helical" evidence="7">
    <location>
        <begin position="234"/>
        <end position="258"/>
    </location>
</feature>
<feature type="region of interest" description="Disordered" evidence="6">
    <location>
        <begin position="86"/>
        <end position="130"/>
    </location>
</feature>
<comment type="similarity">
    <text evidence="2">Belongs to the TMEM19 family.</text>
</comment>
<keyword evidence="9" id="KW-1185">Reference proteome</keyword>
<evidence type="ECO:0008006" key="10">
    <source>
        <dbReference type="Google" id="ProtNLM"/>
    </source>
</evidence>
<keyword evidence="5 7" id="KW-0472">Membrane</keyword>
<comment type="subcellular location">
    <subcellularLocation>
        <location evidence="1">Membrane</location>
        <topology evidence="1">Multi-pass membrane protein</topology>
    </subcellularLocation>
</comment>
<protein>
    <recommendedName>
        <fullName evidence="10">Transmembrane protein 19</fullName>
    </recommendedName>
</protein>
<dbReference type="AlphaFoldDB" id="A0A8J5KI71"/>
<evidence type="ECO:0000313" key="9">
    <source>
        <dbReference type="Proteomes" id="UP000734854"/>
    </source>
</evidence>
<dbReference type="InterPro" id="IPR002794">
    <property type="entry name" value="DUF92_TMEM19"/>
</dbReference>
<keyword evidence="3 7" id="KW-0812">Transmembrane</keyword>
<reference evidence="8 9" key="1">
    <citation type="submission" date="2020-08" db="EMBL/GenBank/DDBJ databases">
        <title>Plant Genome Project.</title>
        <authorList>
            <person name="Zhang R.-G."/>
        </authorList>
    </citation>
    <scope>NUCLEOTIDE SEQUENCE [LARGE SCALE GENOMIC DNA]</scope>
    <source>
        <tissue evidence="8">Rhizome</tissue>
    </source>
</reference>
<feature type="compositionally biased region" description="Polar residues" evidence="6">
    <location>
        <begin position="86"/>
        <end position="95"/>
    </location>
</feature>
<feature type="transmembrane region" description="Helical" evidence="7">
    <location>
        <begin position="349"/>
        <end position="369"/>
    </location>
</feature>
<name>A0A8J5KI71_ZINOF</name>
<dbReference type="Proteomes" id="UP000734854">
    <property type="component" value="Unassembled WGS sequence"/>
</dbReference>
<evidence type="ECO:0000256" key="5">
    <source>
        <dbReference type="ARBA" id="ARBA00023136"/>
    </source>
</evidence>
<feature type="compositionally biased region" description="Low complexity" evidence="6">
    <location>
        <begin position="100"/>
        <end position="113"/>
    </location>
</feature>
<dbReference type="EMBL" id="JACMSC010000016">
    <property type="protein sequence ID" value="KAG6480617.1"/>
    <property type="molecule type" value="Genomic_DNA"/>
</dbReference>
<feature type="transmembrane region" description="Helical" evidence="7">
    <location>
        <begin position="406"/>
        <end position="426"/>
    </location>
</feature>